<dbReference type="GO" id="GO:0043811">
    <property type="term" value="F:phosphate:acyl-[acyl carrier protein] acyltransferase activity"/>
    <property type="evidence" value="ECO:0007669"/>
    <property type="project" value="UniProtKB-UniRule"/>
</dbReference>
<comment type="subcellular location">
    <subcellularLocation>
        <location evidence="10">Cytoplasm</location>
    </subcellularLocation>
    <text evidence="10">Associated with the membrane possibly through PlsY.</text>
</comment>
<dbReference type="Proteomes" id="UP000245506">
    <property type="component" value="Unassembled WGS sequence"/>
</dbReference>
<dbReference type="EMBL" id="QGKL01000035">
    <property type="protein sequence ID" value="PWQ95319.1"/>
    <property type="molecule type" value="Genomic_DNA"/>
</dbReference>
<comment type="similarity">
    <text evidence="10">Belongs to the PlsX family.</text>
</comment>
<reference evidence="11 12" key="1">
    <citation type="submission" date="2018-05" db="EMBL/GenBank/DDBJ databases">
        <title>Leucothrix arctica sp. nov., isolated from Arctic seawater.</title>
        <authorList>
            <person name="Choi A."/>
            <person name="Baek K."/>
        </authorList>
    </citation>
    <scope>NUCLEOTIDE SEQUENCE [LARGE SCALE GENOMIC DNA]</scope>
    <source>
        <strain evidence="11 12">IMCC9719</strain>
    </source>
</reference>
<dbReference type="UniPathway" id="UPA00085"/>
<gene>
    <name evidence="10" type="primary">plsX</name>
    <name evidence="11" type="ORF">DKT75_13335</name>
</gene>
<evidence type="ECO:0000256" key="10">
    <source>
        <dbReference type="HAMAP-Rule" id="MF_00019"/>
    </source>
</evidence>
<dbReference type="GO" id="GO:0008654">
    <property type="term" value="P:phospholipid biosynthetic process"/>
    <property type="evidence" value="ECO:0007669"/>
    <property type="project" value="UniProtKB-KW"/>
</dbReference>
<dbReference type="SUPFAM" id="SSF53659">
    <property type="entry name" value="Isocitrate/Isopropylmalate dehydrogenase-like"/>
    <property type="match status" value="1"/>
</dbReference>
<evidence type="ECO:0000313" key="12">
    <source>
        <dbReference type="Proteomes" id="UP000245506"/>
    </source>
</evidence>
<evidence type="ECO:0000256" key="5">
    <source>
        <dbReference type="ARBA" id="ARBA00023098"/>
    </source>
</evidence>
<evidence type="ECO:0000256" key="9">
    <source>
        <dbReference type="ARBA" id="ARBA00046608"/>
    </source>
</evidence>
<evidence type="ECO:0000256" key="6">
    <source>
        <dbReference type="ARBA" id="ARBA00023209"/>
    </source>
</evidence>
<keyword evidence="11" id="KW-0012">Acyltransferase</keyword>
<dbReference type="GO" id="GO:0005737">
    <property type="term" value="C:cytoplasm"/>
    <property type="evidence" value="ECO:0007669"/>
    <property type="project" value="UniProtKB-SubCell"/>
</dbReference>
<organism evidence="11 12">
    <name type="scientific">Leucothrix arctica</name>
    <dbReference type="NCBI Taxonomy" id="1481894"/>
    <lineage>
        <taxon>Bacteria</taxon>
        <taxon>Pseudomonadati</taxon>
        <taxon>Pseudomonadota</taxon>
        <taxon>Gammaproteobacteria</taxon>
        <taxon>Thiotrichales</taxon>
        <taxon>Thiotrichaceae</taxon>
        <taxon>Leucothrix</taxon>
    </lineage>
</organism>
<protein>
    <recommendedName>
        <fullName evidence="8 10">Phosphate acyltransferase</fullName>
        <ecNumber evidence="8 10">2.3.1.274</ecNumber>
    </recommendedName>
    <alternativeName>
        <fullName evidence="10">Acyl-ACP phosphotransacylase</fullName>
    </alternativeName>
    <alternativeName>
        <fullName evidence="10">Acyl-[acyl-carrier-protein]--phosphate acyltransferase</fullName>
    </alternativeName>
    <alternativeName>
        <fullName evidence="10">Phosphate-acyl-ACP acyltransferase</fullName>
    </alternativeName>
</protein>
<accession>A0A317CAA4</accession>
<proteinExistence type="inferred from homology"/>
<keyword evidence="2 10" id="KW-0963">Cytoplasm</keyword>
<evidence type="ECO:0000256" key="7">
    <source>
        <dbReference type="ARBA" id="ARBA00023264"/>
    </source>
</evidence>
<keyword evidence="4 10" id="KW-0808">Transferase</keyword>
<keyword evidence="7 10" id="KW-1208">Phospholipid metabolism</keyword>
<dbReference type="PANTHER" id="PTHR30100:SF1">
    <property type="entry name" value="PHOSPHATE ACYLTRANSFERASE"/>
    <property type="match status" value="1"/>
</dbReference>
<dbReference type="GO" id="GO:0006633">
    <property type="term" value="P:fatty acid biosynthetic process"/>
    <property type="evidence" value="ECO:0007669"/>
    <property type="project" value="UniProtKB-UniRule"/>
</dbReference>
<dbReference type="InterPro" id="IPR003664">
    <property type="entry name" value="FA_synthesis"/>
</dbReference>
<evidence type="ECO:0000256" key="3">
    <source>
        <dbReference type="ARBA" id="ARBA00022516"/>
    </source>
</evidence>
<evidence type="ECO:0000313" key="11">
    <source>
        <dbReference type="EMBL" id="PWQ95319.1"/>
    </source>
</evidence>
<sequence>MSSHYRISLDAMGGDHGLSVTVPAALESLKKYDDISLILVGDEAQITEHLTQHSAADNPRITVRHASQTVGMDEPPALALRGKKDSSMRIAINLVKEGEADAVVSAGNTGALMATARFVLRTLPGIDRPAICSQIPSNNGHTHMLDLGANIDSTAEHLYQFAVMGSELTRAIDGIEEPTVGLLNIGQEDIKGNEQVKSANRLLKAGHLNYIGYVEGDDIFSDHVDVVVCDGFVGNVSLKTIEGLAKMLSNELKKHFTKNLLTKLMALVAMPVLKALSKQFDPRSYNGASFLGLQGIVVKSHGGADSFSLANAISVARKEVIAEVPQKIRHRLQALVDDEQQAKAS</sequence>
<dbReference type="InterPro" id="IPR012281">
    <property type="entry name" value="Phospholipid_synth_PlsX-like"/>
</dbReference>
<evidence type="ECO:0000256" key="8">
    <source>
        <dbReference type="ARBA" id="ARBA00024069"/>
    </source>
</evidence>
<dbReference type="PIRSF" id="PIRSF002465">
    <property type="entry name" value="Phsphlp_syn_PlsX"/>
    <property type="match status" value="1"/>
</dbReference>
<dbReference type="PANTHER" id="PTHR30100">
    <property type="entry name" value="FATTY ACID/PHOSPHOLIPID SYNTHESIS PROTEIN PLSX"/>
    <property type="match status" value="1"/>
</dbReference>
<dbReference type="Pfam" id="PF02504">
    <property type="entry name" value="FA_synthesis"/>
    <property type="match status" value="1"/>
</dbReference>
<keyword evidence="5 10" id="KW-0443">Lipid metabolism</keyword>
<comment type="pathway">
    <text evidence="10">Lipid metabolism; phospholipid metabolism.</text>
</comment>
<comment type="caution">
    <text evidence="11">The sequence shown here is derived from an EMBL/GenBank/DDBJ whole genome shotgun (WGS) entry which is preliminary data.</text>
</comment>
<evidence type="ECO:0000256" key="2">
    <source>
        <dbReference type="ARBA" id="ARBA00022490"/>
    </source>
</evidence>
<dbReference type="AlphaFoldDB" id="A0A317CAA4"/>
<dbReference type="OrthoDB" id="9806408at2"/>
<comment type="catalytic activity">
    <reaction evidence="1 10">
        <text>a fatty acyl-[ACP] + phosphate = an acyl phosphate + holo-[ACP]</text>
        <dbReference type="Rhea" id="RHEA:42292"/>
        <dbReference type="Rhea" id="RHEA-COMP:9685"/>
        <dbReference type="Rhea" id="RHEA-COMP:14125"/>
        <dbReference type="ChEBI" id="CHEBI:43474"/>
        <dbReference type="ChEBI" id="CHEBI:59918"/>
        <dbReference type="ChEBI" id="CHEBI:64479"/>
        <dbReference type="ChEBI" id="CHEBI:138651"/>
        <dbReference type="EC" id="2.3.1.274"/>
    </reaction>
</comment>
<comment type="subunit">
    <text evidence="9 10">Homodimer. Probably interacts with PlsY.</text>
</comment>
<keyword evidence="6 10" id="KW-0594">Phospholipid biosynthesis</keyword>
<name>A0A317CAA4_9GAMM</name>
<dbReference type="RefSeq" id="WP_109823931.1">
    <property type="nucleotide sequence ID" value="NZ_QGKL01000035.1"/>
</dbReference>
<evidence type="ECO:0000256" key="4">
    <source>
        <dbReference type="ARBA" id="ARBA00022679"/>
    </source>
</evidence>
<comment type="function">
    <text evidence="10">Catalyzes the reversible formation of acyl-phosphate (acyl-PO(4)) from acyl-[acyl-carrier-protein] (acyl-ACP). This enzyme utilizes acyl-ACP as fatty acyl donor, but not acyl-CoA.</text>
</comment>
<dbReference type="NCBIfam" id="TIGR00182">
    <property type="entry name" value="plsX"/>
    <property type="match status" value="1"/>
</dbReference>
<keyword evidence="3 10" id="KW-0444">Lipid biosynthesis</keyword>
<evidence type="ECO:0000256" key="1">
    <source>
        <dbReference type="ARBA" id="ARBA00001232"/>
    </source>
</evidence>
<dbReference type="HAMAP" id="MF_00019">
    <property type="entry name" value="PlsX"/>
    <property type="match status" value="1"/>
</dbReference>
<keyword evidence="12" id="KW-1185">Reference proteome</keyword>
<dbReference type="Gene3D" id="3.40.718.10">
    <property type="entry name" value="Isopropylmalate Dehydrogenase"/>
    <property type="match status" value="1"/>
</dbReference>
<dbReference type="EC" id="2.3.1.274" evidence="8 10"/>